<sequence>MSVLTAEDIMRPALILVAYDNERLAGNQACLAKALDEAYEAARLVFPVVRLSTALWVPELEHSLVGKNVSVGNWSRDDSGPECIVIDQDGWYCGFPEGTNAESVLGTFVGLAAKIVASRLESDDAPITAFHRVVSDSRIILKNCGFNPSAVLAADLPVVLVKMSSVPNIDGEETIKYHLARAEAEAKHLPPNFDYASLVRRQDDDCPF</sequence>
<dbReference type="Proteomes" id="UP000689967">
    <property type="component" value="Unassembled WGS sequence"/>
</dbReference>
<dbReference type="EMBL" id="JAERQM010000006">
    <property type="protein sequence ID" value="MBU8546084.1"/>
    <property type="molecule type" value="Genomic_DNA"/>
</dbReference>
<protein>
    <submittedName>
        <fullName evidence="1">Uncharacterized protein</fullName>
    </submittedName>
</protein>
<gene>
    <name evidence="1" type="ORF">JJQ90_20340</name>
</gene>
<keyword evidence="2" id="KW-1185">Reference proteome</keyword>
<evidence type="ECO:0000313" key="2">
    <source>
        <dbReference type="Proteomes" id="UP000689967"/>
    </source>
</evidence>
<dbReference type="RefSeq" id="WP_216878089.1">
    <property type="nucleotide sequence ID" value="NZ_JAERQM010000006.1"/>
</dbReference>
<name>A0ABS6HBJ3_9PROT</name>
<organism evidence="1 2">
    <name type="scientific">Falsiroseomonas oleicola</name>
    <dbReference type="NCBI Taxonomy" id="2801474"/>
    <lineage>
        <taxon>Bacteria</taxon>
        <taxon>Pseudomonadati</taxon>
        <taxon>Pseudomonadota</taxon>
        <taxon>Alphaproteobacteria</taxon>
        <taxon>Acetobacterales</taxon>
        <taxon>Roseomonadaceae</taxon>
        <taxon>Falsiroseomonas</taxon>
    </lineage>
</organism>
<comment type="caution">
    <text evidence="1">The sequence shown here is derived from an EMBL/GenBank/DDBJ whole genome shotgun (WGS) entry which is preliminary data.</text>
</comment>
<proteinExistence type="predicted"/>
<evidence type="ECO:0000313" key="1">
    <source>
        <dbReference type="EMBL" id="MBU8546084.1"/>
    </source>
</evidence>
<accession>A0ABS6HBJ3</accession>
<reference evidence="1 2" key="1">
    <citation type="submission" date="2021-01" db="EMBL/GenBank/DDBJ databases">
        <title>Roseomonas sp. nov, a bacterium isolated from an oil production mixture in Yumen Oilfield.</title>
        <authorList>
            <person name="Wu D."/>
        </authorList>
    </citation>
    <scope>NUCLEOTIDE SEQUENCE [LARGE SCALE GENOMIC DNA]</scope>
    <source>
        <strain evidence="1 2">ROY-5-3</strain>
    </source>
</reference>